<dbReference type="Pfam" id="PF00112">
    <property type="entry name" value="Peptidase_C1"/>
    <property type="match status" value="1"/>
</dbReference>
<evidence type="ECO:0000313" key="4">
    <source>
        <dbReference type="EMBL" id="KAF4703591.1"/>
    </source>
</evidence>
<dbReference type="InterPro" id="IPR013128">
    <property type="entry name" value="Peptidase_C1A"/>
</dbReference>
<dbReference type="GO" id="GO:0006508">
    <property type="term" value="P:proteolysis"/>
    <property type="evidence" value="ECO:0007669"/>
    <property type="project" value="InterPro"/>
</dbReference>
<accession>A0A7J6Q6G7</accession>
<dbReference type="GO" id="GO:0008234">
    <property type="term" value="F:cysteine-type peptidase activity"/>
    <property type="evidence" value="ECO:0007669"/>
    <property type="project" value="InterPro"/>
</dbReference>
<dbReference type="InterPro" id="IPR000668">
    <property type="entry name" value="Peptidase_C1A_C"/>
</dbReference>
<dbReference type="Proteomes" id="UP000574390">
    <property type="component" value="Unassembled WGS sequence"/>
</dbReference>
<comment type="similarity">
    <text evidence="1">Belongs to the peptidase C1 family.</text>
</comment>
<dbReference type="EMBL" id="JABANM010032041">
    <property type="protein sequence ID" value="KAF4703591.1"/>
    <property type="molecule type" value="Genomic_DNA"/>
</dbReference>
<evidence type="ECO:0000256" key="2">
    <source>
        <dbReference type="ARBA" id="ARBA00023145"/>
    </source>
</evidence>
<feature type="domain" description="Peptidase C1A papain C-terminal" evidence="3">
    <location>
        <begin position="15"/>
        <end position="119"/>
    </location>
</feature>
<evidence type="ECO:0000259" key="3">
    <source>
        <dbReference type="Pfam" id="PF00112"/>
    </source>
</evidence>
<gene>
    <name evidence="4" type="ORF">FOZ62_018733</name>
</gene>
<comment type="caution">
    <text evidence="4">The sequence shown here is derived from an EMBL/GenBank/DDBJ whole genome shotgun (WGS) entry which is preliminary data.</text>
</comment>
<proteinExistence type="inferred from homology"/>
<sequence>RNVSGVTSYTTWDKNQHIPQYCGSCWAQAVTSMLSDRISIQRNGTWPPINLAPQVLINCEYGGDCEGGDPDQALSKIQRHGLPDQTCQAYLAHDVGKCDAMHRCEECFGGNTSETLWPGTCHAIRKYKKWYVSDFGSVTGAEDMKKEIFVNG</sequence>
<dbReference type="SUPFAM" id="SSF54001">
    <property type="entry name" value="Cysteine proteinases"/>
    <property type="match status" value="1"/>
</dbReference>
<organism evidence="4 5">
    <name type="scientific">Perkinsus olseni</name>
    <name type="common">Perkinsus atlanticus</name>
    <dbReference type="NCBI Taxonomy" id="32597"/>
    <lineage>
        <taxon>Eukaryota</taxon>
        <taxon>Sar</taxon>
        <taxon>Alveolata</taxon>
        <taxon>Perkinsozoa</taxon>
        <taxon>Perkinsea</taxon>
        <taxon>Perkinsida</taxon>
        <taxon>Perkinsidae</taxon>
        <taxon>Perkinsus</taxon>
    </lineage>
</organism>
<dbReference type="PANTHER" id="PTHR12411">
    <property type="entry name" value="CYSTEINE PROTEASE FAMILY C1-RELATED"/>
    <property type="match status" value="1"/>
</dbReference>
<evidence type="ECO:0000256" key="1">
    <source>
        <dbReference type="ARBA" id="ARBA00008455"/>
    </source>
</evidence>
<keyword evidence="2" id="KW-0865">Zymogen</keyword>
<feature type="non-terminal residue" evidence="4">
    <location>
        <position position="152"/>
    </location>
</feature>
<dbReference type="AlphaFoldDB" id="A0A7J6Q6G7"/>
<protein>
    <recommendedName>
        <fullName evidence="3">Peptidase C1A papain C-terminal domain-containing protein</fullName>
    </recommendedName>
</protein>
<feature type="non-terminal residue" evidence="4">
    <location>
        <position position="1"/>
    </location>
</feature>
<name>A0A7J6Q6G7_PEROL</name>
<dbReference type="InterPro" id="IPR038765">
    <property type="entry name" value="Papain-like_cys_pep_sf"/>
</dbReference>
<dbReference type="Gene3D" id="3.90.70.10">
    <property type="entry name" value="Cysteine proteinases"/>
    <property type="match status" value="1"/>
</dbReference>
<reference evidence="4 5" key="1">
    <citation type="submission" date="2020-04" db="EMBL/GenBank/DDBJ databases">
        <title>Perkinsus olseni comparative genomics.</title>
        <authorList>
            <person name="Bogema D.R."/>
        </authorList>
    </citation>
    <scope>NUCLEOTIDE SEQUENCE [LARGE SCALE GENOMIC DNA]</scope>
    <source>
        <strain evidence="4">ATCC PRA-205</strain>
    </source>
</reference>
<evidence type="ECO:0000313" key="5">
    <source>
        <dbReference type="Proteomes" id="UP000574390"/>
    </source>
</evidence>